<evidence type="ECO:0000256" key="3">
    <source>
        <dbReference type="ARBA" id="ARBA00022603"/>
    </source>
</evidence>
<evidence type="ECO:0000259" key="12">
    <source>
        <dbReference type="PROSITE" id="PS51684"/>
    </source>
</evidence>
<evidence type="ECO:0000313" key="13">
    <source>
        <dbReference type="EMBL" id="KZT08660.1"/>
    </source>
</evidence>
<dbReference type="Gene3D" id="3.30.300.110">
    <property type="entry name" value="Met-10+ protein-like domains"/>
    <property type="match status" value="1"/>
</dbReference>
<comment type="similarity">
    <text evidence="1">Belongs to the class I-like SAM-binding methyltransferase superfamily. TRM5/TYW2 family.</text>
</comment>
<gene>
    <name evidence="10" type="primary">TRM5</name>
    <name evidence="13" type="ORF">LAESUDRAFT_648711</name>
</gene>
<comment type="subcellular location">
    <subcellularLocation>
        <location evidence="10">Mitochondrion matrix</location>
    </subcellularLocation>
    <subcellularLocation>
        <location evidence="10">Nucleus</location>
    </subcellularLocation>
    <subcellularLocation>
        <location evidence="10">Cytoplasm</location>
    </subcellularLocation>
    <text evidence="10">Predominantly in the mitochondria and in the nucleus.</text>
</comment>
<sequence>MSRSSHALDVSPPVHRGMAVLDKAAFRKSIPILAVKVPPEAVSTFLSSKVLKNALLNVRKVKSVTPAEDGGRLVLLRVQNQSKTADLSPEASGLIEKQNAELVPYTLEFDYDYWLADEILHSVLPEDLVQGAPSGFAAMGHIAHLNLTDEYLPYKHLIGQVILEKNSNVKTVVNKVNTISNQFRVFPMELLAGEPNYVVEHHESDCTFTFDFSQVYWNSRLQTEHARLVEQFSPADVVADVFAGVGPFSIPAAKRGCAVLANDLNPVSYKYLVQNIANNKVSTFVRPSCKDGREFIREVFNAAYDDPLPPAPRPKISRSKTKEQNKQARIAGTQKASLPPSPPASPRRRITQFAMNLPATAIEFLDAFRGVLAPGNAGERPMRELYDAPERMPKVHCYCFTKELEPERADVDIRRRVEEMLGAPLGKETSTYLVRSVAPNKEMYCISFRLPYEVAFAA</sequence>
<dbReference type="InterPro" id="IPR056744">
    <property type="entry name" value="TRM5/TYW2-like_N"/>
</dbReference>
<dbReference type="Pfam" id="PF25133">
    <property type="entry name" value="TYW2_N_2"/>
    <property type="match status" value="1"/>
</dbReference>
<keyword evidence="6 10" id="KW-0819">tRNA processing</keyword>
<evidence type="ECO:0000256" key="4">
    <source>
        <dbReference type="ARBA" id="ARBA00022679"/>
    </source>
</evidence>
<evidence type="ECO:0000256" key="2">
    <source>
        <dbReference type="ARBA" id="ARBA00022490"/>
    </source>
</evidence>
<evidence type="ECO:0000256" key="11">
    <source>
        <dbReference type="SAM" id="MobiDB-lite"/>
    </source>
</evidence>
<dbReference type="InterPro" id="IPR056743">
    <property type="entry name" value="TRM5-TYW2-like_MTfase"/>
</dbReference>
<dbReference type="SUPFAM" id="SSF53335">
    <property type="entry name" value="S-adenosyl-L-methionine-dependent methyltransferases"/>
    <property type="match status" value="1"/>
</dbReference>
<reference evidence="13 14" key="1">
    <citation type="journal article" date="2016" name="Mol. Biol. Evol.">
        <title>Comparative Genomics of Early-Diverging Mushroom-Forming Fungi Provides Insights into the Origins of Lignocellulose Decay Capabilities.</title>
        <authorList>
            <person name="Nagy L.G."/>
            <person name="Riley R."/>
            <person name="Tritt A."/>
            <person name="Adam C."/>
            <person name="Daum C."/>
            <person name="Floudas D."/>
            <person name="Sun H."/>
            <person name="Yadav J.S."/>
            <person name="Pangilinan J."/>
            <person name="Larsson K.H."/>
            <person name="Matsuura K."/>
            <person name="Barry K."/>
            <person name="Labutti K."/>
            <person name="Kuo R."/>
            <person name="Ohm R.A."/>
            <person name="Bhattacharya S.S."/>
            <person name="Shirouzu T."/>
            <person name="Yoshinaga Y."/>
            <person name="Martin F.M."/>
            <person name="Grigoriev I.V."/>
            <person name="Hibbett D.S."/>
        </authorList>
    </citation>
    <scope>NUCLEOTIDE SEQUENCE [LARGE SCALE GENOMIC DNA]</scope>
    <source>
        <strain evidence="13 14">93-53</strain>
    </source>
</reference>
<keyword evidence="2 10" id="KW-0963">Cytoplasm</keyword>
<protein>
    <recommendedName>
        <fullName evidence="10">tRNA (guanine(37)-N1)-methyltransferase</fullName>
        <ecNumber evidence="10">2.1.1.228</ecNumber>
    </recommendedName>
    <alternativeName>
        <fullName evidence="10">M1G-methyltransferase</fullName>
    </alternativeName>
    <alternativeName>
        <fullName evidence="10">tRNA [GM37] methyltransferase</fullName>
    </alternativeName>
    <alternativeName>
        <fullName evidence="10">tRNA methyltransferase 5</fullName>
    </alternativeName>
</protein>
<feature type="binding site" evidence="10">
    <location>
        <position position="356"/>
    </location>
    <ligand>
        <name>S-adenosyl-L-methionine</name>
        <dbReference type="ChEBI" id="CHEBI:59789"/>
    </ligand>
</feature>
<dbReference type="GO" id="GO:0005759">
    <property type="term" value="C:mitochondrial matrix"/>
    <property type="evidence" value="ECO:0007669"/>
    <property type="project" value="UniProtKB-SubCell"/>
</dbReference>
<dbReference type="GO" id="GO:0070901">
    <property type="term" value="P:mitochondrial tRNA methylation"/>
    <property type="evidence" value="ECO:0007669"/>
    <property type="project" value="UniProtKB-ARBA"/>
</dbReference>
<evidence type="ECO:0000256" key="5">
    <source>
        <dbReference type="ARBA" id="ARBA00022691"/>
    </source>
</evidence>
<dbReference type="Pfam" id="PF02475">
    <property type="entry name" value="TRM5-TYW2_MTfase"/>
    <property type="match status" value="1"/>
</dbReference>
<dbReference type="Proteomes" id="UP000076871">
    <property type="component" value="Unassembled WGS sequence"/>
</dbReference>
<dbReference type="InterPro" id="IPR030382">
    <property type="entry name" value="MeTrfase_TRM5/TYW2"/>
</dbReference>
<feature type="binding site" evidence="10">
    <location>
        <begin position="263"/>
        <end position="264"/>
    </location>
    <ligand>
        <name>S-adenosyl-L-methionine</name>
        <dbReference type="ChEBI" id="CHEBI:59789"/>
    </ligand>
</feature>
<keyword evidence="4 10" id="KW-0808">Transferase</keyword>
<name>A0A165FA37_9APHY</name>
<evidence type="ECO:0000256" key="7">
    <source>
        <dbReference type="ARBA" id="ARBA00023128"/>
    </source>
</evidence>
<dbReference type="OrthoDB" id="408788at2759"/>
<comment type="subunit">
    <text evidence="10">Monomer.</text>
</comment>
<proteinExistence type="inferred from homology"/>
<dbReference type="InterPro" id="IPR029063">
    <property type="entry name" value="SAM-dependent_MTases_sf"/>
</dbReference>
<dbReference type="HAMAP" id="MF_03152">
    <property type="entry name" value="TRM5"/>
    <property type="match status" value="1"/>
</dbReference>
<feature type="binding site" evidence="10">
    <location>
        <begin position="291"/>
        <end position="292"/>
    </location>
    <ligand>
        <name>S-adenosyl-L-methionine</name>
        <dbReference type="ChEBI" id="CHEBI:59789"/>
    </ligand>
</feature>
<dbReference type="PANTHER" id="PTHR23245:SF36">
    <property type="entry name" value="TRNA (GUANINE(37)-N1)-METHYLTRANSFERASE"/>
    <property type="match status" value="1"/>
</dbReference>
<dbReference type="Gene3D" id="3.40.50.150">
    <property type="entry name" value="Vaccinia Virus protein VP39"/>
    <property type="match status" value="1"/>
</dbReference>
<evidence type="ECO:0000256" key="1">
    <source>
        <dbReference type="ARBA" id="ARBA00009775"/>
    </source>
</evidence>
<dbReference type="AlphaFoldDB" id="A0A165FA37"/>
<dbReference type="FunFam" id="3.30.300.110:FF:000001">
    <property type="entry name" value="tRNA (guanine(37)-N1)-methyltransferase"/>
    <property type="match status" value="1"/>
</dbReference>
<dbReference type="FunCoup" id="A0A165FA37">
    <property type="interactions" value="384"/>
</dbReference>
<organism evidence="13 14">
    <name type="scientific">Laetiporus sulphureus 93-53</name>
    <dbReference type="NCBI Taxonomy" id="1314785"/>
    <lineage>
        <taxon>Eukaryota</taxon>
        <taxon>Fungi</taxon>
        <taxon>Dikarya</taxon>
        <taxon>Basidiomycota</taxon>
        <taxon>Agaricomycotina</taxon>
        <taxon>Agaricomycetes</taxon>
        <taxon>Polyporales</taxon>
        <taxon>Laetiporus</taxon>
    </lineage>
</organism>
<keyword evidence="7 10" id="KW-0496">Mitochondrion</keyword>
<keyword evidence="8 10" id="KW-0539">Nucleus</keyword>
<feature type="region of interest" description="Disordered" evidence="11">
    <location>
        <begin position="306"/>
        <end position="348"/>
    </location>
</feature>
<keyword evidence="5 10" id="KW-0949">S-adenosyl-L-methionine</keyword>
<dbReference type="PANTHER" id="PTHR23245">
    <property type="entry name" value="TRNA METHYLTRANSFERASE"/>
    <property type="match status" value="1"/>
</dbReference>
<dbReference type="InParanoid" id="A0A165FA37"/>
<dbReference type="PROSITE" id="PS51684">
    <property type="entry name" value="SAM_MT_TRM5_TYW2"/>
    <property type="match status" value="1"/>
</dbReference>
<dbReference type="InterPro" id="IPR025792">
    <property type="entry name" value="tRNA_Gua_MeTrfase_euk"/>
</dbReference>
<dbReference type="EMBL" id="KV427614">
    <property type="protein sequence ID" value="KZT08660.1"/>
    <property type="molecule type" value="Genomic_DNA"/>
</dbReference>
<evidence type="ECO:0000256" key="8">
    <source>
        <dbReference type="ARBA" id="ARBA00023242"/>
    </source>
</evidence>
<dbReference type="EC" id="2.1.1.228" evidence="10"/>
<feature type="binding site" evidence="10">
    <location>
        <position position="225"/>
    </location>
    <ligand>
        <name>S-adenosyl-L-methionine</name>
        <dbReference type="ChEBI" id="CHEBI:59789"/>
    </ligand>
</feature>
<evidence type="ECO:0000256" key="6">
    <source>
        <dbReference type="ARBA" id="ARBA00022694"/>
    </source>
</evidence>
<evidence type="ECO:0000256" key="9">
    <source>
        <dbReference type="ARBA" id="ARBA00047783"/>
    </source>
</evidence>
<feature type="domain" description="SAM-dependent methyltransferase TRM5/TYW2-type" evidence="12">
    <location>
        <begin position="136"/>
        <end position="452"/>
    </location>
</feature>
<dbReference type="CDD" id="cd02440">
    <property type="entry name" value="AdoMet_MTases"/>
    <property type="match status" value="1"/>
</dbReference>
<dbReference type="GO" id="GO:0005634">
    <property type="term" value="C:nucleus"/>
    <property type="evidence" value="ECO:0007669"/>
    <property type="project" value="UniProtKB-SubCell"/>
</dbReference>
<keyword evidence="3 10" id="KW-0489">Methyltransferase</keyword>
<evidence type="ECO:0000256" key="10">
    <source>
        <dbReference type="HAMAP-Rule" id="MF_03152"/>
    </source>
</evidence>
<dbReference type="GO" id="GO:0052906">
    <property type="term" value="F:tRNA (guanine(37)-N1)-methyltransferase activity"/>
    <property type="evidence" value="ECO:0007669"/>
    <property type="project" value="UniProtKB-UniRule"/>
</dbReference>
<accession>A0A165FA37</accession>
<comment type="catalytic activity">
    <reaction evidence="9 10">
        <text>guanosine(37) in tRNA + S-adenosyl-L-methionine = N(1)-methylguanosine(37) in tRNA + S-adenosyl-L-homocysteine + H(+)</text>
        <dbReference type="Rhea" id="RHEA:36899"/>
        <dbReference type="Rhea" id="RHEA-COMP:10145"/>
        <dbReference type="Rhea" id="RHEA-COMP:10147"/>
        <dbReference type="ChEBI" id="CHEBI:15378"/>
        <dbReference type="ChEBI" id="CHEBI:57856"/>
        <dbReference type="ChEBI" id="CHEBI:59789"/>
        <dbReference type="ChEBI" id="CHEBI:73542"/>
        <dbReference type="ChEBI" id="CHEBI:74269"/>
        <dbReference type="EC" id="2.1.1.228"/>
    </reaction>
</comment>
<keyword evidence="14" id="KW-1185">Reference proteome</keyword>
<comment type="similarity">
    <text evidence="10">Belongs to the TRM5 / TYW2 family.</text>
</comment>
<dbReference type="STRING" id="1314785.A0A165FA37"/>
<comment type="function">
    <text evidence="10">Specifically methylates the N1 position of guanosine-37 in various cytoplasmic and mitochondrial tRNAs. Methylation is not dependent on the nature of the nucleoside 5' of the target nucleoside. This is the first step in the biosynthesis of wybutosine (yW), a modified base adjacent to the anticodon of tRNAs and required for accurate decoding.</text>
</comment>
<evidence type="ECO:0000313" key="14">
    <source>
        <dbReference type="Proteomes" id="UP000076871"/>
    </source>
</evidence>
<dbReference type="GO" id="GO:0002939">
    <property type="term" value="P:tRNA N1-guanine methylation"/>
    <property type="evidence" value="ECO:0007669"/>
    <property type="project" value="TreeGrafter"/>
</dbReference>